<proteinExistence type="predicted"/>
<feature type="domain" description="DUF5916" evidence="3">
    <location>
        <begin position="259"/>
        <end position="392"/>
    </location>
</feature>
<reference evidence="4" key="1">
    <citation type="submission" date="2019-07" db="EMBL/GenBank/DDBJ databases">
        <authorList>
            <person name="Weber M."/>
            <person name="Kostadinov I."/>
            <person name="Kostadinov D I."/>
        </authorList>
    </citation>
    <scope>NUCLEOTIDE SEQUENCE</scope>
    <source>
        <strain evidence="4">Gfbio:sag-sample-m06:053724c1-46a9-4a36-b237-ea2bf867836b</strain>
    </source>
</reference>
<feature type="domain" description="Carbohydrate-binding" evidence="2">
    <location>
        <begin position="66"/>
        <end position="238"/>
    </location>
</feature>
<dbReference type="Pfam" id="PF06452">
    <property type="entry name" value="CBM9_1"/>
    <property type="match status" value="1"/>
</dbReference>
<keyword evidence="1" id="KW-1133">Transmembrane helix</keyword>
<evidence type="ECO:0000313" key="4">
    <source>
        <dbReference type="EMBL" id="VUX56240.1"/>
    </source>
</evidence>
<evidence type="ECO:0000259" key="3">
    <source>
        <dbReference type="Pfam" id="PF19313"/>
    </source>
</evidence>
<evidence type="ECO:0000256" key="1">
    <source>
        <dbReference type="SAM" id="Phobius"/>
    </source>
</evidence>
<feature type="transmembrane region" description="Helical" evidence="1">
    <location>
        <begin position="21"/>
        <end position="39"/>
    </location>
</feature>
<dbReference type="Pfam" id="PF19313">
    <property type="entry name" value="DUF5916"/>
    <property type="match status" value="1"/>
</dbReference>
<dbReference type="InterPro" id="IPR010502">
    <property type="entry name" value="Carb-bd_dom_fam9"/>
</dbReference>
<keyword evidence="1" id="KW-0812">Transmembrane</keyword>
<accession>A0A7D9D2G8</accession>
<dbReference type="SUPFAM" id="SSF49344">
    <property type="entry name" value="CBD9-like"/>
    <property type="match status" value="1"/>
</dbReference>
<name>A0A7D9D2G8_9GAMM</name>
<dbReference type="EMBL" id="LR633967">
    <property type="protein sequence ID" value="VUX56240.1"/>
    <property type="molecule type" value="Genomic_DNA"/>
</dbReference>
<evidence type="ECO:0000259" key="2">
    <source>
        <dbReference type="Pfam" id="PF06452"/>
    </source>
</evidence>
<keyword evidence="1" id="KW-0472">Membrane</keyword>
<sequence>MRINILRIWTAPIAASIDETAVLGSAITGLLLLIASLFYGQSSLAQESAAQEKHFRISRFDAAPVIDGRIGEAEWAGASRVDDLHQVRPVEFAAPSERTIWYLAYDDKALYVAAHAFDRTPSEISAQKLRQGSGLDSDDVMTVLIDPFNNKRSGYTFTLNPNGVRAEAIYSIPTIASDEWDGIWRGSSMVTDDGWTMEMAIPFNTITFDTTNDTWGINLSRKIRRRAEEIGWQSRSGEINPTVSGEVSGFRELSQGIGLDVTPSASSTYTNDREFGTTYSEFNPSLDINYKLTPSVSALLTFNTDFAATEVDGRQLDLQRFSLFFPEKRSFFLTDFDIFQFGGVSTGSGFGSRIIGVKSGNNGLAFFSRRIGLTSDREPVDIIAGAKLSGRIGDYDFGTLYIRQDDYVVVDDAGNQELVDASDLVVARVSTGVLEESSLGAILTDGDPGSNDDSSLAGVDFLYRNTRLGANRSMQGNFWIQKSDNVGVDGDDVAWSANIGFPARLGIEGGFQVQEVGANFDPKLGFANRTGVRLVGGEFGYRRIRPGDVFVREVTHGFEFSRWEYLDTGSVQSQELELEFLGGQSSEGDFMRLSYRFRKEGLLIGEQPLEDIGITIPPGEYSFERIGGAVFTADHRKLWIGARFNDGGLYNGDFFSIEPEISWTPNQHLNFMLTYAYGKYDFPGQSAITRKITFQNEISFNAKLSLVTLVQYDNISEDLGFNSRLRYNLAAGQDVWFVINHNMLRDPLEDRFRSTKSVAAAKIRYTFRY</sequence>
<organism evidence="4">
    <name type="scientific">uncultured Woeseiaceae bacterium</name>
    <dbReference type="NCBI Taxonomy" id="1983305"/>
    <lineage>
        <taxon>Bacteria</taxon>
        <taxon>Pseudomonadati</taxon>
        <taxon>Pseudomonadota</taxon>
        <taxon>Gammaproteobacteria</taxon>
        <taxon>Woeseiales</taxon>
        <taxon>Woeseiaceae</taxon>
        <taxon>environmental samples</taxon>
    </lineage>
</organism>
<dbReference type="AlphaFoldDB" id="A0A7D9D2G8"/>
<dbReference type="CDD" id="cd09618">
    <property type="entry name" value="CBM9_like_2"/>
    <property type="match status" value="1"/>
</dbReference>
<dbReference type="Gene3D" id="2.60.40.1190">
    <property type="match status" value="1"/>
</dbReference>
<dbReference type="InterPro" id="IPR045670">
    <property type="entry name" value="DUF5916"/>
</dbReference>
<dbReference type="GO" id="GO:0004553">
    <property type="term" value="F:hydrolase activity, hydrolyzing O-glycosyl compounds"/>
    <property type="evidence" value="ECO:0007669"/>
    <property type="project" value="InterPro"/>
</dbReference>
<gene>
    <name evidence="4" type="ORF">JTBM06_V1_450001</name>
</gene>
<dbReference type="GO" id="GO:0030246">
    <property type="term" value="F:carbohydrate binding"/>
    <property type="evidence" value="ECO:0007669"/>
    <property type="project" value="InterPro"/>
</dbReference>
<dbReference type="GO" id="GO:0016052">
    <property type="term" value="P:carbohydrate catabolic process"/>
    <property type="evidence" value="ECO:0007669"/>
    <property type="project" value="InterPro"/>
</dbReference>
<protein>
    <submittedName>
        <fullName evidence="4">Uncharacterized protein</fullName>
    </submittedName>
</protein>